<dbReference type="FunFam" id="3.20.20.10:FF:000002">
    <property type="entry name" value="Alanine racemase"/>
    <property type="match status" value="1"/>
</dbReference>
<feature type="active site" description="Proton acceptor; specific for L-alanine" evidence="5">
    <location>
        <position position="272"/>
    </location>
</feature>
<dbReference type="GO" id="GO:0008784">
    <property type="term" value="F:alanine racemase activity"/>
    <property type="evidence" value="ECO:0007669"/>
    <property type="project" value="UniProtKB-UniRule"/>
</dbReference>
<feature type="binding site" evidence="5 7">
    <location>
        <position position="134"/>
    </location>
    <ligand>
        <name>substrate</name>
    </ligand>
</feature>
<dbReference type="NCBIfam" id="TIGR00492">
    <property type="entry name" value="alr"/>
    <property type="match status" value="1"/>
</dbReference>
<comment type="cofactor">
    <cofactor evidence="2 5 6">
        <name>pyridoxal 5'-phosphate</name>
        <dbReference type="ChEBI" id="CHEBI:597326"/>
    </cofactor>
</comment>
<evidence type="ECO:0000313" key="10">
    <source>
        <dbReference type="Proteomes" id="UP000185544"/>
    </source>
</evidence>
<feature type="modified residue" description="N6-(pyridoxal phosphate)lysine" evidence="5 6">
    <location>
        <position position="34"/>
    </location>
</feature>
<dbReference type="GO" id="GO:0030632">
    <property type="term" value="P:D-alanine biosynthetic process"/>
    <property type="evidence" value="ECO:0007669"/>
    <property type="project" value="UniProtKB-UniRule"/>
</dbReference>
<reference evidence="9 10" key="1">
    <citation type="submission" date="2016-08" db="EMBL/GenBank/DDBJ databases">
        <title>Identification and validation of antigenic proteins from Pajaroellobacter abortibovis using de-novo genome sequence assembly and reverse vaccinology.</title>
        <authorList>
            <person name="Welly B.T."/>
            <person name="Miller M.R."/>
            <person name="Stott J.L."/>
            <person name="Blanchard M.T."/>
            <person name="Islas-Trejo A.D."/>
            <person name="O'Rourke S.M."/>
            <person name="Young A.E."/>
            <person name="Medrano J.F."/>
            <person name="Van Eenennaam A.L."/>
        </authorList>
    </citation>
    <scope>NUCLEOTIDE SEQUENCE [LARGE SCALE GENOMIC DNA]</scope>
    <source>
        <strain evidence="9 10">BTF92-0548A/99-0131</strain>
    </source>
</reference>
<dbReference type="InterPro" id="IPR009006">
    <property type="entry name" value="Ala_racemase/Decarboxylase_C"/>
</dbReference>
<evidence type="ECO:0000256" key="1">
    <source>
        <dbReference type="ARBA" id="ARBA00000316"/>
    </source>
</evidence>
<dbReference type="InterPro" id="IPR029066">
    <property type="entry name" value="PLP-binding_barrel"/>
</dbReference>
<comment type="function">
    <text evidence="5">Catalyzes the interconversion of L-alanine and D-alanine. May also act on other amino acids.</text>
</comment>
<dbReference type="PRINTS" id="PR00992">
    <property type="entry name" value="ALARACEMASE"/>
</dbReference>
<dbReference type="KEGG" id="pabo:BCY86_01270"/>
<comment type="pathway">
    <text evidence="5">Amino-acid biosynthesis; D-alanine biosynthesis; D-alanine from L-alanine: step 1/1.</text>
</comment>
<keyword evidence="10" id="KW-1185">Reference proteome</keyword>
<dbReference type="OrthoDB" id="9813814at2"/>
<dbReference type="EMBL" id="CP016908">
    <property type="protein sequence ID" value="APS00825.1"/>
    <property type="molecule type" value="Genomic_DNA"/>
</dbReference>
<dbReference type="GO" id="GO:0005829">
    <property type="term" value="C:cytosol"/>
    <property type="evidence" value="ECO:0007669"/>
    <property type="project" value="TreeGrafter"/>
</dbReference>
<dbReference type="HAMAP" id="MF_01201">
    <property type="entry name" value="Ala_racemase"/>
    <property type="match status" value="1"/>
</dbReference>
<gene>
    <name evidence="9" type="ORF">BCY86_01270</name>
</gene>
<dbReference type="InterPro" id="IPR001608">
    <property type="entry name" value="Ala_racemase_N"/>
</dbReference>
<sequence>MRPTRAEVNLAALRHNLRVLKRLARETPVWGVVKADAYGHGAPAVARTLERMGIAGFCVALPEEAFELRNSGIQIPILVMGGCYGSVYADLLAYQLTPVIYDFRDVEGFARLVRAGFSGGPIDVHLKVDTGMGRLGVTMRDLRSFASRLTSYPQVRVYGVMSHFASADIPSSEMMVEQVARLEEATAILSSYGIQPVLRHIANSAALFRKCTPLDAVRPGIALFGIPPKAKAYETEWERIGFESWLDLKPVMRVRSEIVALREVEMGDSVSYGALWTAGRLSRIATVPMGYADGLSRRLSNRGYALVRGKRARMVGAVSMDMVMLDVTEHPGVSVGDEVVILGSQQGPLGKDHIEPAEIADQSGTIPWEVLTSISRRVPRFYREP</sequence>
<proteinExistence type="inferred from homology"/>
<comment type="similarity">
    <text evidence="5">Belongs to the alanine racemase family.</text>
</comment>
<evidence type="ECO:0000313" key="9">
    <source>
        <dbReference type="EMBL" id="APS00825.1"/>
    </source>
</evidence>
<dbReference type="InterPro" id="IPR020622">
    <property type="entry name" value="Ala_racemase_pyridoxalP-BS"/>
</dbReference>
<dbReference type="STRING" id="1882918.BCY86_01270"/>
<dbReference type="SUPFAM" id="SSF50621">
    <property type="entry name" value="Alanine racemase C-terminal domain-like"/>
    <property type="match status" value="1"/>
</dbReference>
<keyword evidence="4 5" id="KW-0413">Isomerase</keyword>
<dbReference type="SMART" id="SM01005">
    <property type="entry name" value="Ala_racemase_C"/>
    <property type="match status" value="1"/>
</dbReference>
<dbReference type="InterPro" id="IPR000821">
    <property type="entry name" value="Ala_racemase"/>
</dbReference>
<evidence type="ECO:0000256" key="5">
    <source>
        <dbReference type="HAMAP-Rule" id="MF_01201"/>
    </source>
</evidence>
<evidence type="ECO:0000259" key="8">
    <source>
        <dbReference type="SMART" id="SM01005"/>
    </source>
</evidence>
<evidence type="ECO:0000256" key="3">
    <source>
        <dbReference type="ARBA" id="ARBA00022898"/>
    </source>
</evidence>
<evidence type="ECO:0000256" key="6">
    <source>
        <dbReference type="PIRSR" id="PIRSR600821-50"/>
    </source>
</evidence>
<evidence type="ECO:0000256" key="2">
    <source>
        <dbReference type="ARBA" id="ARBA00001933"/>
    </source>
</evidence>
<dbReference type="AlphaFoldDB" id="A0A1L6MZK7"/>
<dbReference type="Proteomes" id="UP000185544">
    <property type="component" value="Chromosome"/>
</dbReference>
<dbReference type="Gene3D" id="3.20.20.10">
    <property type="entry name" value="Alanine racemase"/>
    <property type="match status" value="1"/>
</dbReference>
<accession>A0A1L6MZK7</accession>
<dbReference type="Pfam" id="PF00842">
    <property type="entry name" value="Ala_racemase_C"/>
    <property type="match status" value="1"/>
</dbReference>
<feature type="active site" description="Proton acceptor; specific for D-alanine" evidence="5">
    <location>
        <position position="34"/>
    </location>
</feature>
<dbReference type="CDD" id="cd00430">
    <property type="entry name" value="PLPDE_III_AR"/>
    <property type="match status" value="1"/>
</dbReference>
<feature type="binding site" evidence="5 7">
    <location>
        <position position="320"/>
    </location>
    <ligand>
        <name>substrate</name>
    </ligand>
</feature>
<dbReference type="PROSITE" id="PS00395">
    <property type="entry name" value="ALANINE_RACEMASE"/>
    <property type="match status" value="1"/>
</dbReference>
<dbReference type="SUPFAM" id="SSF51419">
    <property type="entry name" value="PLP-binding barrel"/>
    <property type="match status" value="1"/>
</dbReference>
<organism evidence="9 10">
    <name type="scientific">Pajaroellobacter abortibovis</name>
    <dbReference type="NCBI Taxonomy" id="1882918"/>
    <lineage>
        <taxon>Bacteria</taxon>
        <taxon>Pseudomonadati</taxon>
        <taxon>Myxococcota</taxon>
        <taxon>Polyangia</taxon>
        <taxon>Polyangiales</taxon>
        <taxon>Polyangiaceae</taxon>
    </lineage>
</organism>
<dbReference type="InterPro" id="IPR011079">
    <property type="entry name" value="Ala_racemase_C"/>
</dbReference>
<name>A0A1L6MZK7_9BACT</name>
<evidence type="ECO:0000256" key="7">
    <source>
        <dbReference type="PIRSR" id="PIRSR600821-52"/>
    </source>
</evidence>
<feature type="domain" description="Alanine racemase C-terminal" evidence="8">
    <location>
        <begin position="251"/>
        <end position="383"/>
    </location>
</feature>
<dbReference type="GO" id="GO:0030170">
    <property type="term" value="F:pyridoxal phosphate binding"/>
    <property type="evidence" value="ECO:0007669"/>
    <property type="project" value="UniProtKB-UniRule"/>
</dbReference>
<dbReference type="PANTHER" id="PTHR30511:SF0">
    <property type="entry name" value="ALANINE RACEMASE, CATABOLIC-RELATED"/>
    <property type="match status" value="1"/>
</dbReference>
<dbReference type="Pfam" id="PF01168">
    <property type="entry name" value="Ala_racemase_N"/>
    <property type="match status" value="1"/>
</dbReference>
<dbReference type="EC" id="5.1.1.1" evidence="5"/>
<comment type="catalytic activity">
    <reaction evidence="1 5">
        <text>L-alanine = D-alanine</text>
        <dbReference type="Rhea" id="RHEA:20249"/>
        <dbReference type="ChEBI" id="CHEBI:57416"/>
        <dbReference type="ChEBI" id="CHEBI:57972"/>
        <dbReference type="EC" id="5.1.1.1"/>
    </reaction>
</comment>
<evidence type="ECO:0000256" key="4">
    <source>
        <dbReference type="ARBA" id="ARBA00023235"/>
    </source>
</evidence>
<dbReference type="UniPathway" id="UPA00042">
    <property type="reaction ID" value="UER00497"/>
</dbReference>
<protein>
    <recommendedName>
        <fullName evidence="5">Alanine racemase</fullName>
        <ecNumber evidence="5">5.1.1.1</ecNumber>
    </recommendedName>
</protein>
<dbReference type="Gene3D" id="2.40.37.10">
    <property type="entry name" value="Lyase, Ornithine Decarboxylase, Chain A, domain 1"/>
    <property type="match status" value="1"/>
</dbReference>
<dbReference type="PANTHER" id="PTHR30511">
    <property type="entry name" value="ALANINE RACEMASE"/>
    <property type="match status" value="1"/>
</dbReference>
<keyword evidence="3 5" id="KW-0663">Pyridoxal phosphate</keyword>